<accession>A0A4Z0Q542</accession>
<dbReference type="OrthoDB" id="88903at2"/>
<dbReference type="SUPFAM" id="SSF52540">
    <property type="entry name" value="P-loop containing nucleoside triphosphate hydrolases"/>
    <property type="match status" value="1"/>
</dbReference>
<name>A0A4Z0Q542_9BACT</name>
<feature type="domain" description="KAP NTPase" evidence="1">
    <location>
        <begin position="17"/>
        <end position="226"/>
    </location>
</feature>
<sequence>MPTTNTTDAVRHYLVSRANYALLLTGKWGSGKTHFFRHKLTPMIKDTPTLGDASVKYEIIELSVFGLASIEEVETKIFVQLLPFLSEGTGNLLAKCAGLFTKAFLTFKTGSDWRITQAGGKVVEESATDIFAWFRSRSKKMAKSLVDFRRFVICVDDIERGIGEKGLDLTTLLGYLNTLVDNGFKLIAIANEDEIKSPQLEVLKEKVIGETLAFTQSLADVLDDVLAAEFPDQVVFQRFLLTQRDLLIELFPEDNLRTLIRFAHKMLPLYSSLTVAEEGALTKQVHLDSALPALVRFSAAIFNEHQRNKLSYLDRSSLDSVVMQLGQHLSLQSPESDSTSKPETVGGSILGKYYHGTKIKYHFFAHTFDYLVSGIAINADELIAELAAVFPIDSKGHLRPEQRALLNLEYEYIMTLDDKQYMQAVQEVLNYVDAGAYLIGDYITLYWKVLAFGNPLSLMREEVTMRLARGMKKSLSHSGPIPNAKQFLSLSGIQQGIDFSFLSRLRCITLHYNEQLIKQKIAGAQARAKELLADDINQLLAFASERAQLPLPLFADLDPEYFARQLLAYIPTFTQVPSLLQFRAAYDHASAENAFWHKVIEYLNTQVPPSGIQRYRVKRLARVLASFYKVAIAETIAEEVQLD</sequence>
<evidence type="ECO:0000259" key="1">
    <source>
        <dbReference type="Pfam" id="PF07693"/>
    </source>
</evidence>
<organism evidence="2 3">
    <name type="scientific">Hymenobacter aquaticus</name>
    <dbReference type="NCBI Taxonomy" id="1867101"/>
    <lineage>
        <taxon>Bacteria</taxon>
        <taxon>Pseudomonadati</taxon>
        <taxon>Bacteroidota</taxon>
        <taxon>Cytophagia</taxon>
        <taxon>Cytophagales</taxon>
        <taxon>Hymenobacteraceae</taxon>
        <taxon>Hymenobacter</taxon>
    </lineage>
</organism>
<reference evidence="2 3" key="1">
    <citation type="submission" date="2019-04" db="EMBL/GenBank/DDBJ databases">
        <authorList>
            <person name="Feng G."/>
            <person name="Zhang J."/>
            <person name="Zhu H."/>
        </authorList>
    </citation>
    <scope>NUCLEOTIDE SEQUENCE [LARGE SCALE GENOMIC DNA]</scope>
    <source>
        <strain evidence="2 3">JCM 31653</strain>
    </source>
</reference>
<dbReference type="InterPro" id="IPR027417">
    <property type="entry name" value="P-loop_NTPase"/>
</dbReference>
<dbReference type="InterPro" id="IPR011646">
    <property type="entry name" value="KAP_P-loop"/>
</dbReference>
<dbReference type="EMBL" id="SRLC01000001">
    <property type="protein sequence ID" value="TGE25198.1"/>
    <property type="molecule type" value="Genomic_DNA"/>
</dbReference>
<comment type="caution">
    <text evidence="2">The sequence shown here is derived from an EMBL/GenBank/DDBJ whole genome shotgun (WGS) entry which is preliminary data.</text>
</comment>
<keyword evidence="3" id="KW-1185">Reference proteome</keyword>
<dbReference type="Proteomes" id="UP000297549">
    <property type="component" value="Unassembled WGS sequence"/>
</dbReference>
<dbReference type="RefSeq" id="WP_135462777.1">
    <property type="nucleotide sequence ID" value="NZ_SRLC01000001.1"/>
</dbReference>
<dbReference type="AlphaFoldDB" id="A0A4Z0Q542"/>
<gene>
    <name evidence="2" type="ORF">E5K00_08375</name>
</gene>
<evidence type="ECO:0000313" key="3">
    <source>
        <dbReference type="Proteomes" id="UP000297549"/>
    </source>
</evidence>
<evidence type="ECO:0000313" key="2">
    <source>
        <dbReference type="EMBL" id="TGE25198.1"/>
    </source>
</evidence>
<dbReference type="Pfam" id="PF07693">
    <property type="entry name" value="KAP_NTPase"/>
    <property type="match status" value="1"/>
</dbReference>
<protein>
    <recommendedName>
        <fullName evidence="1">KAP NTPase domain-containing protein</fullName>
    </recommendedName>
</protein>
<proteinExistence type="predicted"/>